<evidence type="ECO:0008006" key="4">
    <source>
        <dbReference type="Google" id="ProtNLM"/>
    </source>
</evidence>
<evidence type="ECO:0000313" key="2">
    <source>
        <dbReference type="EMBL" id="CAF0997176.1"/>
    </source>
</evidence>
<dbReference type="SUPFAM" id="SSF57302">
    <property type="entry name" value="Snake toxin-like"/>
    <property type="match status" value="1"/>
</dbReference>
<comment type="caution">
    <text evidence="2">The sequence shown here is derived from an EMBL/GenBank/DDBJ whole genome shotgun (WGS) entry which is preliminary data.</text>
</comment>
<gene>
    <name evidence="2" type="ORF">OXX778_LOCUS16218</name>
</gene>
<evidence type="ECO:0000313" key="3">
    <source>
        <dbReference type="Proteomes" id="UP000663879"/>
    </source>
</evidence>
<protein>
    <recommendedName>
        <fullName evidence="4">UPAR/Ly6 domain-containing protein</fullName>
    </recommendedName>
</protein>
<proteinExistence type="predicted"/>
<name>A0A814GJ74_9BILA</name>
<accession>A0A814GJ74</accession>
<dbReference type="InterPro" id="IPR045860">
    <property type="entry name" value="Snake_toxin-like_sf"/>
</dbReference>
<feature type="signal peptide" evidence="1">
    <location>
        <begin position="1"/>
        <end position="18"/>
    </location>
</feature>
<reference evidence="2" key="1">
    <citation type="submission" date="2021-02" db="EMBL/GenBank/DDBJ databases">
        <authorList>
            <person name="Nowell W R."/>
        </authorList>
    </citation>
    <scope>NUCLEOTIDE SEQUENCE</scope>
    <source>
        <strain evidence="2">Ploen Becks lab</strain>
    </source>
</reference>
<organism evidence="2 3">
    <name type="scientific">Brachionus calyciflorus</name>
    <dbReference type="NCBI Taxonomy" id="104777"/>
    <lineage>
        <taxon>Eukaryota</taxon>
        <taxon>Metazoa</taxon>
        <taxon>Spiralia</taxon>
        <taxon>Gnathifera</taxon>
        <taxon>Rotifera</taxon>
        <taxon>Eurotatoria</taxon>
        <taxon>Monogononta</taxon>
        <taxon>Pseudotrocha</taxon>
        <taxon>Ploima</taxon>
        <taxon>Brachionidae</taxon>
        <taxon>Brachionus</taxon>
    </lineage>
</organism>
<dbReference type="AlphaFoldDB" id="A0A814GJ74"/>
<feature type="chain" id="PRO_5032702574" description="UPAR/Ly6 domain-containing protein" evidence="1">
    <location>
        <begin position="19"/>
        <end position="123"/>
    </location>
</feature>
<dbReference type="Proteomes" id="UP000663879">
    <property type="component" value="Unassembled WGS sequence"/>
</dbReference>
<dbReference type="EMBL" id="CAJNOC010003770">
    <property type="protein sequence ID" value="CAF0997176.1"/>
    <property type="molecule type" value="Genomic_DNA"/>
</dbReference>
<sequence length="123" mass="13142">MLKILVLLGLTVISNVSSLTCYSCSSCAALVDGNILTCSGGETNCYVGRKSDYTVDQGCTSNLGLIISNYISSKSCATSNCNSNTYDNPNNVASTTRRNNGIQNRFSVKIVILAIFSSILIFF</sequence>
<keyword evidence="1" id="KW-0732">Signal</keyword>
<keyword evidence="3" id="KW-1185">Reference proteome</keyword>
<evidence type="ECO:0000256" key="1">
    <source>
        <dbReference type="SAM" id="SignalP"/>
    </source>
</evidence>